<comment type="caution">
    <text evidence="1">The sequence shown here is derived from an EMBL/GenBank/DDBJ whole genome shotgun (WGS) entry which is preliminary data.</text>
</comment>
<keyword evidence="2" id="KW-1185">Reference proteome</keyword>
<organism evidence="1 2">
    <name type="scientific">Zizania palustris</name>
    <name type="common">Northern wild rice</name>
    <dbReference type="NCBI Taxonomy" id="103762"/>
    <lineage>
        <taxon>Eukaryota</taxon>
        <taxon>Viridiplantae</taxon>
        <taxon>Streptophyta</taxon>
        <taxon>Embryophyta</taxon>
        <taxon>Tracheophyta</taxon>
        <taxon>Spermatophyta</taxon>
        <taxon>Magnoliopsida</taxon>
        <taxon>Liliopsida</taxon>
        <taxon>Poales</taxon>
        <taxon>Poaceae</taxon>
        <taxon>BOP clade</taxon>
        <taxon>Oryzoideae</taxon>
        <taxon>Oryzeae</taxon>
        <taxon>Zizaniinae</taxon>
        <taxon>Zizania</taxon>
    </lineage>
</organism>
<dbReference type="AlphaFoldDB" id="A0A8J5S8W0"/>
<gene>
    <name evidence="1" type="ORF">GUJ93_ZPchr0003g17522</name>
</gene>
<dbReference type="Proteomes" id="UP000729402">
    <property type="component" value="Unassembled WGS sequence"/>
</dbReference>
<accession>A0A8J5S8W0</accession>
<name>A0A8J5S8W0_ZIZPA</name>
<evidence type="ECO:0000313" key="2">
    <source>
        <dbReference type="Proteomes" id="UP000729402"/>
    </source>
</evidence>
<protein>
    <submittedName>
        <fullName evidence="1">Uncharacterized protein</fullName>
    </submittedName>
</protein>
<dbReference type="OrthoDB" id="776053at2759"/>
<reference evidence="1" key="2">
    <citation type="submission" date="2021-02" db="EMBL/GenBank/DDBJ databases">
        <authorList>
            <person name="Kimball J.A."/>
            <person name="Haas M.W."/>
            <person name="Macchietto M."/>
            <person name="Kono T."/>
            <person name="Duquette J."/>
            <person name="Shao M."/>
        </authorList>
    </citation>
    <scope>NUCLEOTIDE SEQUENCE</scope>
    <source>
        <tissue evidence="1">Fresh leaf tissue</tissue>
    </source>
</reference>
<reference evidence="1" key="1">
    <citation type="journal article" date="2021" name="bioRxiv">
        <title>Whole Genome Assembly and Annotation of Northern Wild Rice, Zizania palustris L., Supports a Whole Genome Duplication in the Zizania Genus.</title>
        <authorList>
            <person name="Haas M."/>
            <person name="Kono T."/>
            <person name="Macchietto M."/>
            <person name="Millas R."/>
            <person name="McGilp L."/>
            <person name="Shao M."/>
            <person name="Duquette J."/>
            <person name="Hirsch C.N."/>
            <person name="Kimball J."/>
        </authorList>
    </citation>
    <scope>NUCLEOTIDE SEQUENCE</scope>
    <source>
        <tissue evidence="1">Fresh leaf tissue</tissue>
    </source>
</reference>
<proteinExistence type="predicted"/>
<sequence>MAPPSASLSAPFFFRHTVYSHALNDFLHKWNALLSRADSISTSLLANPAHEFDPRSPTPSPIPNPAPCLCLIPARIMRTTADLRHFVTTRQRDLQVSLFIC</sequence>
<dbReference type="EMBL" id="JAAALK010000286">
    <property type="protein sequence ID" value="KAG8061799.1"/>
    <property type="molecule type" value="Genomic_DNA"/>
</dbReference>
<evidence type="ECO:0000313" key="1">
    <source>
        <dbReference type="EMBL" id="KAG8061799.1"/>
    </source>
</evidence>